<keyword evidence="1" id="KW-0812">Transmembrane</keyword>
<sequence>MCNAHCIPYNSFILHNFISQAVLHVAPSLFVLLFLILPTTQSQLTHRKPTLFGKPCWCLDAWHIYHWLWCLCHMCHPVHGPIIAEQRPNAFSEVGVMQV</sequence>
<reference evidence="2" key="1">
    <citation type="journal article" date="2020" name="Stud. Mycol.">
        <title>101 Dothideomycetes genomes: a test case for predicting lifestyles and emergence of pathogens.</title>
        <authorList>
            <person name="Haridas S."/>
            <person name="Albert R."/>
            <person name="Binder M."/>
            <person name="Bloem J."/>
            <person name="Labutti K."/>
            <person name="Salamov A."/>
            <person name="Andreopoulos B."/>
            <person name="Baker S."/>
            <person name="Barry K."/>
            <person name="Bills G."/>
            <person name="Bluhm B."/>
            <person name="Cannon C."/>
            <person name="Castanera R."/>
            <person name="Culley D."/>
            <person name="Daum C."/>
            <person name="Ezra D."/>
            <person name="Gonzalez J."/>
            <person name="Henrissat B."/>
            <person name="Kuo A."/>
            <person name="Liang C."/>
            <person name="Lipzen A."/>
            <person name="Lutzoni F."/>
            <person name="Magnuson J."/>
            <person name="Mondo S."/>
            <person name="Nolan M."/>
            <person name="Ohm R."/>
            <person name="Pangilinan J."/>
            <person name="Park H.-J."/>
            <person name="Ramirez L."/>
            <person name="Alfaro M."/>
            <person name="Sun H."/>
            <person name="Tritt A."/>
            <person name="Yoshinaga Y."/>
            <person name="Zwiers L.-H."/>
            <person name="Turgeon B."/>
            <person name="Goodwin S."/>
            <person name="Spatafora J."/>
            <person name="Crous P."/>
            <person name="Grigoriev I."/>
        </authorList>
    </citation>
    <scope>NUCLEOTIDE SEQUENCE</scope>
    <source>
        <strain evidence="2">CBS 269.34</strain>
    </source>
</reference>
<name>A0A6A6QUT2_9PEZI</name>
<organism evidence="2 3">
    <name type="scientific">Lophium mytilinum</name>
    <dbReference type="NCBI Taxonomy" id="390894"/>
    <lineage>
        <taxon>Eukaryota</taxon>
        <taxon>Fungi</taxon>
        <taxon>Dikarya</taxon>
        <taxon>Ascomycota</taxon>
        <taxon>Pezizomycotina</taxon>
        <taxon>Dothideomycetes</taxon>
        <taxon>Pleosporomycetidae</taxon>
        <taxon>Mytilinidiales</taxon>
        <taxon>Mytilinidiaceae</taxon>
        <taxon>Lophium</taxon>
    </lineage>
</organism>
<keyword evidence="1" id="KW-1133">Transmembrane helix</keyword>
<dbReference type="EMBL" id="MU004189">
    <property type="protein sequence ID" value="KAF2495483.1"/>
    <property type="molecule type" value="Genomic_DNA"/>
</dbReference>
<accession>A0A6A6QUT2</accession>
<keyword evidence="3" id="KW-1185">Reference proteome</keyword>
<evidence type="ECO:0000313" key="2">
    <source>
        <dbReference type="EMBL" id="KAF2495483.1"/>
    </source>
</evidence>
<evidence type="ECO:0000313" key="3">
    <source>
        <dbReference type="Proteomes" id="UP000799750"/>
    </source>
</evidence>
<protein>
    <submittedName>
        <fullName evidence="2">Uncharacterized protein</fullName>
    </submittedName>
</protein>
<keyword evidence="1" id="KW-0472">Membrane</keyword>
<gene>
    <name evidence="2" type="ORF">BU16DRAFT_390832</name>
</gene>
<evidence type="ECO:0000256" key="1">
    <source>
        <dbReference type="SAM" id="Phobius"/>
    </source>
</evidence>
<dbReference type="AlphaFoldDB" id="A0A6A6QUT2"/>
<proteinExistence type="predicted"/>
<dbReference type="Proteomes" id="UP000799750">
    <property type="component" value="Unassembled WGS sequence"/>
</dbReference>
<feature type="transmembrane region" description="Helical" evidence="1">
    <location>
        <begin position="17"/>
        <end position="37"/>
    </location>
</feature>